<protein>
    <recommendedName>
        <fullName evidence="3">Restriction endonuclease</fullName>
    </recommendedName>
</protein>
<dbReference type="InterPro" id="IPR019292">
    <property type="entry name" value="McrC"/>
</dbReference>
<reference evidence="1" key="1">
    <citation type="submission" date="2023-07" db="EMBL/GenBank/DDBJ databases">
        <title>The genome sequence of Rhodocytophaga aerolata KACC 12507.</title>
        <authorList>
            <person name="Zhang X."/>
        </authorList>
    </citation>
    <scope>NUCLEOTIDE SEQUENCE</scope>
    <source>
        <strain evidence="1">KACC 12507</strain>
    </source>
</reference>
<accession>A0ABT8R3W2</accession>
<dbReference type="Proteomes" id="UP001168528">
    <property type="component" value="Unassembled WGS sequence"/>
</dbReference>
<gene>
    <name evidence="1" type="ORF">Q0590_11060</name>
</gene>
<evidence type="ECO:0008006" key="3">
    <source>
        <dbReference type="Google" id="ProtNLM"/>
    </source>
</evidence>
<comment type="caution">
    <text evidence="1">The sequence shown here is derived from an EMBL/GenBank/DDBJ whole genome shotgun (WGS) entry which is preliminary data.</text>
</comment>
<dbReference type="EMBL" id="JAUKPO010000005">
    <property type="protein sequence ID" value="MDO1446795.1"/>
    <property type="molecule type" value="Genomic_DNA"/>
</dbReference>
<name>A0ABT8R3W2_9BACT</name>
<dbReference type="PANTHER" id="PTHR38733">
    <property type="entry name" value="PROTEIN MCRC"/>
    <property type="match status" value="1"/>
</dbReference>
<sequence>MQLFEFGAYQTLPEGVDLAAFKAYLREVWSHRNLYTTVPDIDEVLSEEQETDLRHQGQAMLKFDGRDMQARNYAGFVQYNSLHVQLLPKIFASQAFTANQVFEHLLFYLSYGNSFRFPFSWNGLTTGGQQNMLQLLIHWFAAYAEKILTERPYQAYQEVREPTGYMKGKLDVAQYVRHTLSSGQWQELYTRHAPFVYDNTFNRLVKYTVSRLLPLASEHSREWLTALLFLLQEVSDQHFAYTDCDNIYINRLHEDHLNIVQMCRFFLANERLKVPEENGICFSFLLPMERVFEEFVAGFIAHHFPELQPEVQAVHTFASDQGKRILHIRNDIWVPGSGIILDTKYKCIDAGSQSLVSQLQHSDLYQMVAYAVSRNCTEVHIIYPQTGQAEEVTLEIPDALAGKIIYVHLHLIPVMMPNNSQLTGESVVDVLTPLLKKKFEAILKKVE</sequence>
<evidence type="ECO:0000313" key="2">
    <source>
        <dbReference type="Proteomes" id="UP001168528"/>
    </source>
</evidence>
<dbReference type="PANTHER" id="PTHR38733:SF1">
    <property type="entry name" value="TYPE IV METHYL-DIRECTED RESTRICTION ENZYME ECOKMCRBC"/>
    <property type="match status" value="1"/>
</dbReference>
<dbReference type="Pfam" id="PF10117">
    <property type="entry name" value="McrBC"/>
    <property type="match status" value="1"/>
</dbReference>
<dbReference type="RefSeq" id="WP_302037600.1">
    <property type="nucleotide sequence ID" value="NZ_JAUKPO010000005.1"/>
</dbReference>
<organism evidence="1 2">
    <name type="scientific">Rhodocytophaga aerolata</name>
    <dbReference type="NCBI Taxonomy" id="455078"/>
    <lineage>
        <taxon>Bacteria</taxon>
        <taxon>Pseudomonadati</taxon>
        <taxon>Bacteroidota</taxon>
        <taxon>Cytophagia</taxon>
        <taxon>Cytophagales</taxon>
        <taxon>Rhodocytophagaceae</taxon>
        <taxon>Rhodocytophaga</taxon>
    </lineage>
</organism>
<evidence type="ECO:0000313" key="1">
    <source>
        <dbReference type="EMBL" id="MDO1446795.1"/>
    </source>
</evidence>
<keyword evidence="2" id="KW-1185">Reference proteome</keyword>
<proteinExistence type="predicted"/>